<dbReference type="SUPFAM" id="SSF46785">
    <property type="entry name" value="Winged helix' DNA-binding domain"/>
    <property type="match status" value="1"/>
</dbReference>
<feature type="region of interest" description="Disordered" evidence="2">
    <location>
        <begin position="23"/>
        <end position="53"/>
    </location>
</feature>
<organism evidence="4 5">
    <name type="scientific">Euroglyphus maynei</name>
    <name type="common">Mayne's house dust mite</name>
    <dbReference type="NCBI Taxonomy" id="6958"/>
    <lineage>
        <taxon>Eukaryota</taxon>
        <taxon>Metazoa</taxon>
        <taxon>Ecdysozoa</taxon>
        <taxon>Arthropoda</taxon>
        <taxon>Chelicerata</taxon>
        <taxon>Arachnida</taxon>
        <taxon>Acari</taxon>
        <taxon>Acariformes</taxon>
        <taxon>Sarcoptiformes</taxon>
        <taxon>Astigmata</taxon>
        <taxon>Psoroptidia</taxon>
        <taxon>Analgoidea</taxon>
        <taxon>Pyroglyphidae</taxon>
        <taxon>Pyroglyphinae</taxon>
        <taxon>Euroglyphus</taxon>
    </lineage>
</organism>
<dbReference type="InterPro" id="IPR039779">
    <property type="entry name" value="RFX-like"/>
</dbReference>
<dbReference type="FunFam" id="1.10.10.10:FF:000422">
    <property type="entry name" value="DNA-binding protein RFX7"/>
    <property type="match status" value="1"/>
</dbReference>
<dbReference type="Gene3D" id="1.10.10.10">
    <property type="entry name" value="Winged helix-like DNA-binding domain superfamily/Winged helix DNA-binding domain"/>
    <property type="match status" value="1"/>
</dbReference>
<evidence type="ECO:0000259" key="3">
    <source>
        <dbReference type="PROSITE" id="PS51526"/>
    </source>
</evidence>
<accession>A0A1Y3B5B3</accession>
<dbReference type="PANTHER" id="PTHR12619">
    <property type="entry name" value="RFX TRANSCRIPTION FACTOR FAMILY"/>
    <property type="match status" value="1"/>
</dbReference>
<feature type="non-terminal residue" evidence="4">
    <location>
        <position position="1"/>
    </location>
</feature>
<dbReference type="Pfam" id="PF02257">
    <property type="entry name" value="RFX_DNA_binding"/>
    <property type="match status" value="1"/>
</dbReference>
<comment type="caution">
    <text evidence="4">The sequence shown here is derived from an EMBL/GenBank/DDBJ whole genome shotgun (WGS) entry which is preliminary data.</text>
</comment>
<sequence>ADIEKFNDIEKLYLYLQLPDGGNNNHNHSNNGVDDVGSDEISNGKKKTINNSPFGKKADSEVIQTYAWIQSHLEEDISVSIPKHEVYEEYRAYCDENNFEKLCVADFGKAMKHIFPQVKPRRLGQRGNSKYCYSGLRKKIIVTAPELPVLETSNDNNRIIGNNEWNEPAAAAVCNVRKNNVMVNDIVWNIILEWVEKTFNKKFKTGIDLARYLMETQNIKSDLDTVLSSNGNCLSQSMNSETSTNKLTNGKKISLSPIGLKIKSLMNDKKKCSSEILSNTQQQINNASMIGNSKISTIDTAAITTSTATISGNSFTTIQPPKNNVMTTAVITNIPEMVPVCNAKTVKILLSPHPQNQQQQQQQQQLPTSTLQTVPSQTCFMIDQQQQLLNTSNENFKYKPIQPKPVNFDSMSRFRPMTSNVPSTIAFIHNEQLVGTKNGTPTATTVALLNCNSTINEGDKVNGQQYEDNNNVISNSKLTDKNYKRQIDNVEKEITFMMASKKRHVETKNIGQNNMEPKLSTTDICDLK</sequence>
<keyword evidence="5" id="KW-1185">Reference proteome</keyword>
<dbReference type="Pfam" id="PF18326">
    <property type="entry name" value="RFX5_N"/>
    <property type="match status" value="1"/>
</dbReference>
<dbReference type="OrthoDB" id="10069709at2759"/>
<dbReference type="EMBL" id="MUJZ01045213">
    <property type="protein sequence ID" value="OTF74796.1"/>
    <property type="molecule type" value="Genomic_DNA"/>
</dbReference>
<gene>
    <name evidence="4" type="ORF">BLA29_003575</name>
</gene>
<dbReference type="PANTHER" id="PTHR12619:SF21">
    <property type="entry name" value="RFX-TYPE WINGED-HELIX DOMAIN-CONTAINING PROTEIN"/>
    <property type="match status" value="1"/>
</dbReference>
<evidence type="ECO:0000313" key="4">
    <source>
        <dbReference type="EMBL" id="OTF74796.1"/>
    </source>
</evidence>
<dbReference type="Proteomes" id="UP000194236">
    <property type="component" value="Unassembled WGS sequence"/>
</dbReference>
<name>A0A1Y3B5B3_EURMA</name>
<dbReference type="GO" id="GO:0000981">
    <property type="term" value="F:DNA-binding transcription factor activity, RNA polymerase II-specific"/>
    <property type="evidence" value="ECO:0007669"/>
    <property type="project" value="TreeGrafter"/>
</dbReference>
<evidence type="ECO:0000313" key="5">
    <source>
        <dbReference type="Proteomes" id="UP000194236"/>
    </source>
</evidence>
<dbReference type="AlphaFoldDB" id="A0A1Y3B5B3"/>
<dbReference type="Gene3D" id="6.10.140.1290">
    <property type="match status" value="1"/>
</dbReference>
<evidence type="ECO:0000256" key="1">
    <source>
        <dbReference type="ARBA" id="ARBA00023125"/>
    </source>
</evidence>
<dbReference type="InterPro" id="IPR036388">
    <property type="entry name" value="WH-like_DNA-bd_sf"/>
</dbReference>
<evidence type="ECO:0000256" key="2">
    <source>
        <dbReference type="SAM" id="MobiDB-lite"/>
    </source>
</evidence>
<feature type="non-terminal residue" evidence="4">
    <location>
        <position position="528"/>
    </location>
</feature>
<dbReference type="InterPro" id="IPR003150">
    <property type="entry name" value="DNA-bd_RFX"/>
</dbReference>
<dbReference type="GO" id="GO:0000978">
    <property type="term" value="F:RNA polymerase II cis-regulatory region sequence-specific DNA binding"/>
    <property type="evidence" value="ECO:0007669"/>
    <property type="project" value="TreeGrafter"/>
</dbReference>
<dbReference type="PROSITE" id="PS51526">
    <property type="entry name" value="RFX_DBD"/>
    <property type="match status" value="1"/>
</dbReference>
<protein>
    <submittedName>
        <fullName evidence="4">DNA-binding protein RFX5-like protein</fullName>
    </submittedName>
</protein>
<reference evidence="4 5" key="1">
    <citation type="submission" date="2017-03" db="EMBL/GenBank/DDBJ databases">
        <title>Genome Survey of Euroglyphus maynei.</title>
        <authorList>
            <person name="Arlian L.G."/>
            <person name="Morgan M.S."/>
            <person name="Rider S.D."/>
        </authorList>
    </citation>
    <scope>NUCLEOTIDE SEQUENCE [LARGE SCALE GENOMIC DNA]</scope>
    <source>
        <strain evidence="4">Arlian Lab</strain>
        <tissue evidence="4">Whole body</tissue>
    </source>
</reference>
<feature type="domain" description="RFX-type winged-helix" evidence="3">
    <location>
        <begin position="65"/>
        <end position="140"/>
    </location>
</feature>
<dbReference type="InterPro" id="IPR036390">
    <property type="entry name" value="WH_DNA-bd_sf"/>
</dbReference>
<proteinExistence type="predicted"/>
<feature type="compositionally biased region" description="Low complexity" evidence="2">
    <location>
        <begin position="23"/>
        <end position="32"/>
    </location>
</feature>
<keyword evidence="1 4" id="KW-0238">DNA-binding</keyword>